<proteinExistence type="predicted"/>
<evidence type="ECO:0000313" key="3">
    <source>
        <dbReference type="Proteomes" id="UP001500967"/>
    </source>
</evidence>
<dbReference type="EMBL" id="BAAAGX010000046">
    <property type="protein sequence ID" value="GAA0282325.1"/>
    <property type="molecule type" value="Genomic_DNA"/>
</dbReference>
<feature type="region of interest" description="Disordered" evidence="1">
    <location>
        <begin position="1"/>
        <end position="114"/>
    </location>
</feature>
<organism evidence="2 3">
    <name type="scientific">Cryptosporangium japonicum</name>
    <dbReference type="NCBI Taxonomy" id="80872"/>
    <lineage>
        <taxon>Bacteria</taxon>
        <taxon>Bacillati</taxon>
        <taxon>Actinomycetota</taxon>
        <taxon>Actinomycetes</taxon>
        <taxon>Cryptosporangiales</taxon>
        <taxon>Cryptosporangiaceae</taxon>
        <taxon>Cryptosporangium</taxon>
    </lineage>
</organism>
<gene>
    <name evidence="2" type="ORF">GCM10009539_82820</name>
</gene>
<evidence type="ECO:0000256" key="1">
    <source>
        <dbReference type="SAM" id="MobiDB-lite"/>
    </source>
</evidence>
<name>A0ABN0V9U7_9ACTN</name>
<feature type="compositionally biased region" description="Polar residues" evidence="1">
    <location>
        <begin position="59"/>
        <end position="74"/>
    </location>
</feature>
<accession>A0ABN0V9U7</accession>
<keyword evidence="3" id="KW-1185">Reference proteome</keyword>
<reference evidence="2 3" key="1">
    <citation type="journal article" date="2019" name="Int. J. Syst. Evol. Microbiol.">
        <title>The Global Catalogue of Microorganisms (GCM) 10K type strain sequencing project: providing services to taxonomists for standard genome sequencing and annotation.</title>
        <authorList>
            <consortium name="The Broad Institute Genomics Platform"/>
            <consortium name="The Broad Institute Genome Sequencing Center for Infectious Disease"/>
            <person name="Wu L."/>
            <person name="Ma J."/>
        </authorList>
    </citation>
    <scope>NUCLEOTIDE SEQUENCE [LARGE SCALE GENOMIC DNA]</scope>
    <source>
        <strain evidence="2 3">JCM 10425</strain>
    </source>
</reference>
<dbReference type="RefSeq" id="WP_344654442.1">
    <property type="nucleotide sequence ID" value="NZ_BAAAGX010000046.1"/>
</dbReference>
<comment type="caution">
    <text evidence="2">The sequence shown here is derived from an EMBL/GenBank/DDBJ whole genome shotgun (WGS) entry which is preliminary data.</text>
</comment>
<sequence>MSTHEQPAPAYRGVEHENDPGEGTAIAQEAPAESGTLSSASDERVAHGVSTGEPREVPGNSSGDEGFPSGSTETPPADDGVRTGGAGVSGRQPGQADLENPGGTGLTTTDTEGA</sequence>
<protein>
    <submittedName>
        <fullName evidence="2">Uncharacterized protein</fullName>
    </submittedName>
</protein>
<evidence type="ECO:0000313" key="2">
    <source>
        <dbReference type="EMBL" id="GAA0282325.1"/>
    </source>
</evidence>
<dbReference type="Proteomes" id="UP001500967">
    <property type="component" value="Unassembled WGS sequence"/>
</dbReference>